<dbReference type="SUPFAM" id="SSF52047">
    <property type="entry name" value="RNI-like"/>
    <property type="match status" value="1"/>
</dbReference>
<reference evidence="3 4" key="1">
    <citation type="journal article" date="2012" name="Genome Biol.">
        <title>Genome and low-iron response of an oceanic diatom adapted to chronic iron limitation.</title>
        <authorList>
            <person name="Lommer M."/>
            <person name="Specht M."/>
            <person name="Roy A.S."/>
            <person name="Kraemer L."/>
            <person name="Andreson R."/>
            <person name="Gutowska M.A."/>
            <person name="Wolf J."/>
            <person name="Bergner S.V."/>
            <person name="Schilhabel M.B."/>
            <person name="Klostermeier U.C."/>
            <person name="Beiko R.G."/>
            <person name="Rosenstiel P."/>
            <person name="Hippler M."/>
            <person name="Laroche J."/>
        </authorList>
    </citation>
    <scope>NUCLEOTIDE SEQUENCE [LARGE SCALE GENOMIC DNA]</scope>
    <source>
        <strain evidence="3 4">CCMP1005</strain>
    </source>
</reference>
<evidence type="ECO:0000256" key="1">
    <source>
        <dbReference type="SAM" id="Coils"/>
    </source>
</evidence>
<evidence type="ECO:0000313" key="4">
    <source>
        <dbReference type="Proteomes" id="UP000266841"/>
    </source>
</evidence>
<dbReference type="Proteomes" id="UP000266841">
    <property type="component" value="Unassembled WGS sequence"/>
</dbReference>
<keyword evidence="1" id="KW-0175">Coiled coil</keyword>
<evidence type="ECO:0000256" key="2">
    <source>
        <dbReference type="SAM" id="MobiDB-lite"/>
    </source>
</evidence>
<feature type="compositionally biased region" description="Basic and acidic residues" evidence="2">
    <location>
        <begin position="58"/>
        <end position="71"/>
    </location>
</feature>
<feature type="non-terminal residue" evidence="3">
    <location>
        <position position="1"/>
    </location>
</feature>
<proteinExistence type="predicted"/>
<dbReference type="SMART" id="SM00368">
    <property type="entry name" value="LRR_RI"/>
    <property type="match status" value="1"/>
</dbReference>
<dbReference type="Gene3D" id="3.80.10.10">
    <property type="entry name" value="Ribonuclease Inhibitor"/>
    <property type="match status" value="1"/>
</dbReference>
<sequence>DTARWPNFREDKEPPETDPNDSEHPKLAAWRREREDRRHPRHWYPRPLPSSSSASLPENREDKRRNSENLSKRSGLFSDCSSVPTATSAVNHRANEEWCTSVLGQRRRGVSRRDYERVTKRAGHDEVAGAPAAAKAPQKLTDVAAAIKIAELQAGLEALKQGHSVVVDMLNAKVNSLRAENDSQKREITGLNSAFQWAYNYKEIPRRHWLEQGRSEECADAMENLLKGMKQAIENLWVGGNRETITINFDLRDGDGSFIRADHDESLMPYWKELAAALKHWSEYHANGKYLHVQIFDIELPKAVLGILLPAFEQSRIETIYFYDTIHQKSRHTGEMADFVKKVLQTNLFITRLLFSFIKFSQEDVKIICGAIKARNVGGRIIEFLRLVHCFEGGIDTHILNMILASVATANGDVALSLWYNGMSSREAAVITEFLRLNPSLKRLTLRGNRFDDGDAALLADALSSNTHLGLSGLRKMG</sequence>
<organism evidence="3 4">
    <name type="scientific">Thalassiosira oceanica</name>
    <name type="common">Marine diatom</name>
    <dbReference type="NCBI Taxonomy" id="159749"/>
    <lineage>
        <taxon>Eukaryota</taxon>
        <taxon>Sar</taxon>
        <taxon>Stramenopiles</taxon>
        <taxon>Ochrophyta</taxon>
        <taxon>Bacillariophyta</taxon>
        <taxon>Coscinodiscophyceae</taxon>
        <taxon>Thalassiosirophycidae</taxon>
        <taxon>Thalassiosirales</taxon>
        <taxon>Thalassiosiraceae</taxon>
        <taxon>Thalassiosira</taxon>
    </lineage>
</organism>
<comment type="caution">
    <text evidence="3">The sequence shown here is derived from an EMBL/GenBank/DDBJ whole genome shotgun (WGS) entry which is preliminary data.</text>
</comment>
<evidence type="ECO:0000313" key="3">
    <source>
        <dbReference type="EMBL" id="EJK50567.1"/>
    </source>
</evidence>
<feature type="region of interest" description="Disordered" evidence="2">
    <location>
        <begin position="1"/>
        <end position="90"/>
    </location>
</feature>
<dbReference type="OrthoDB" id="196566at2759"/>
<dbReference type="AlphaFoldDB" id="K0RV25"/>
<protein>
    <submittedName>
        <fullName evidence="3">Uncharacterized protein</fullName>
    </submittedName>
</protein>
<dbReference type="InterPro" id="IPR032675">
    <property type="entry name" value="LRR_dom_sf"/>
</dbReference>
<keyword evidence="4" id="KW-1185">Reference proteome</keyword>
<feature type="compositionally biased region" description="Basic and acidic residues" evidence="2">
    <location>
        <begin position="1"/>
        <end position="38"/>
    </location>
</feature>
<feature type="compositionally biased region" description="Polar residues" evidence="2">
    <location>
        <begin position="79"/>
        <end position="90"/>
    </location>
</feature>
<accession>K0RV25</accession>
<name>K0RV25_THAOC</name>
<feature type="coiled-coil region" evidence="1">
    <location>
        <begin position="167"/>
        <end position="194"/>
    </location>
</feature>
<gene>
    <name evidence="3" type="ORF">THAOC_30404</name>
</gene>
<dbReference type="EMBL" id="AGNL01043437">
    <property type="protein sequence ID" value="EJK50567.1"/>
    <property type="molecule type" value="Genomic_DNA"/>
</dbReference>